<evidence type="ECO:0000313" key="1">
    <source>
        <dbReference type="EMBL" id="MPN34370.1"/>
    </source>
</evidence>
<reference evidence="1" key="1">
    <citation type="submission" date="2019-08" db="EMBL/GenBank/DDBJ databases">
        <authorList>
            <person name="Kucharzyk K."/>
            <person name="Murdoch R.W."/>
            <person name="Higgins S."/>
            <person name="Loffler F."/>
        </authorList>
    </citation>
    <scope>NUCLEOTIDE SEQUENCE</scope>
</reference>
<sequence length="59" mass="6625">MLLLTIGLISSICFTSCKKDVDKVYYVQFKYVNATQKSIKISDFRDGKLKTGQLDSGNT</sequence>
<dbReference type="AlphaFoldDB" id="A0A645H6N2"/>
<dbReference type="EMBL" id="VSSQ01087369">
    <property type="protein sequence ID" value="MPN34370.1"/>
    <property type="molecule type" value="Genomic_DNA"/>
</dbReference>
<proteinExistence type="predicted"/>
<name>A0A645H6N2_9ZZZZ</name>
<comment type="caution">
    <text evidence="1">The sequence shown here is derived from an EMBL/GenBank/DDBJ whole genome shotgun (WGS) entry which is preliminary data.</text>
</comment>
<accession>A0A645H6N2</accession>
<gene>
    <name evidence="1" type="ORF">SDC9_181863</name>
</gene>
<protein>
    <submittedName>
        <fullName evidence="1">Uncharacterized protein</fullName>
    </submittedName>
</protein>
<organism evidence="1">
    <name type="scientific">bioreactor metagenome</name>
    <dbReference type="NCBI Taxonomy" id="1076179"/>
    <lineage>
        <taxon>unclassified sequences</taxon>
        <taxon>metagenomes</taxon>
        <taxon>ecological metagenomes</taxon>
    </lineage>
</organism>